<reference evidence="3" key="1">
    <citation type="submission" date="2016-10" db="EMBL/GenBank/DDBJ databases">
        <authorList>
            <person name="Varghese N."/>
            <person name="Submissions S."/>
        </authorList>
    </citation>
    <scope>NUCLEOTIDE SEQUENCE [LARGE SCALE GENOMIC DNA]</scope>
    <source>
        <strain evidence="3">XBD2006</strain>
    </source>
</reference>
<dbReference type="RefSeq" id="WP_242871854.1">
    <property type="nucleotide sequence ID" value="NZ_FMUR01000013.1"/>
</dbReference>
<dbReference type="InterPro" id="IPR038690">
    <property type="entry name" value="NusG_2_sf"/>
</dbReference>
<keyword evidence="1" id="KW-0472">Membrane</keyword>
<dbReference type="EMBL" id="FMUR01000013">
    <property type="protein sequence ID" value="SCY33030.1"/>
    <property type="molecule type" value="Genomic_DNA"/>
</dbReference>
<keyword evidence="1" id="KW-1133">Transmembrane helix</keyword>
<accession>A0A1G5F2A3</accession>
<evidence type="ECO:0000313" key="3">
    <source>
        <dbReference type="Proteomes" id="UP000183047"/>
    </source>
</evidence>
<evidence type="ECO:0000256" key="1">
    <source>
        <dbReference type="SAM" id="Phobius"/>
    </source>
</evidence>
<feature type="transmembrane region" description="Helical" evidence="1">
    <location>
        <begin position="12"/>
        <end position="31"/>
    </location>
</feature>
<keyword evidence="3" id="KW-1185">Reference proteome</keyword>
<gene>
    <name evidence="2" type="ORF">SAMN02910451_02190</name>
</gene>
<dbReference type="Gene3D" id="2.60.320.10">
    <property type="entry name" value="N-utilization substance G protein NusG, insert domain"/>
    <property type="match status" value="1"/>
</dbReference>
<dbReference type="Pfam" id="PF07009">
    <property type="entry name" value="NusG_II"/>
    <property type="match status" value="1"/>
</dbReference>
<dbReference type="CDD" id="cd09911">
    <property type="entry name" value="Lin0431_like"/>
    <property type="match status" value="1"/>
</dbReference>
<proteinExistence type="predicted"/>
<dbReference type="Proteomes" id="UP000183047">
    <property type="component" value="Unassembled WGS sequence"/>
</dbReference>
<organism evidence="2 3">
    <name type="scientific">Butyrivibrio hungatei</name>
    <dbReference type="NCBI Taxonomy" id="185008"/>
    <lineage>
        <taxon>Bacteria</taxon>
        <taxon>Bacillati</taxon>
        <taxon>Bacillota</taxon>
        <taxon>Clostridia</taxon>
        <taxon>Lachnospirales</taxon>
        <taxon>Lachnospiraceae</taxon>
        <taxon>Butyrivibrio</taxon>
    </lineage>
</organism>
<sequence length="128" mass="13832">MDNKTFKKNDLILIICLALASAVMLIGITFFSKDGATVVISVDGKTVKSFPLDTDTTYNIGGFHGSTNILEIKDGKAHLTDASCPDKLCVNMGYISKEGQSIICLPNKVVVEIKGKTKDNNNFDTISE</sequence>
<protein>
    <submittedName>
        <fullName evidence="2">Uncharacterized protein</fullName>
    </submittedName>
</protein>
<name>A0A1G5F2A3_9FIRM</name>
<keyword evidence="1" id="KW-0812">Transmembrane</keyword>
<dbReference type="AlphaFoldDB" id="A0A1G5F2A3"/>
<evidence type="ECO:0000313" key="2">
    <source>
        <dbReference type="EMBL" id="SCY33030.1"/>
    </source>
</evidence>